<reference evidence="6 7" key="1">
    <citation type="submission" date="2017-11" db="EMBL/GenBank/DDBJ databases">
        <title>Infants hospitalized years apart are colonized by the same room-sourced microbial strains.</title>
        <authorList>
            <person name="Brooks B."/>
            <person name="Olm M.R."/>
            <person name="Firek B.A."/>
            <person name="Baker R."/>
            <person name="Thomas B.C."/>
            <person name="Morowitz M.J."/>
            <person name="Banfield J.F."/>
        </authorList>
    </citation>
    <scope>NUCLEOTIDE SEQUENCE [LARGE SCALE GENOMIC DNA]</scope>
    <source>
        <strain evidence="6">S2_009_000_R2_76</strain>
    </source>
</reference>
<feature type="domain" description="ABC transporter" evidence="5">
    <location>
        <begin position="129"/>
        <end position="319"/>
    </location>
</feature>
<keyword evidence="2" id="KW-0547">Nucleotide-binding</keyword>
<dbReference type="EMBL" id="QFOI01000284">
    <property type="protein sequence ID" value="PZP45138.1"/>
    <property type="molecule type" value="Genomic_DNA"/>
</dbReference>
<keyword evidence="1" id="KW-0677">Repeat</keyword>
<evidence type="ECO:0000256" key="4">
    <source>
        <dbReference type="SAM" id="MobiDB-lite"/>
    </source>
</evidence>
<evidence type="ECO:0000256" key="1">
    <source>
        <dbReference type="ARBA" id="ARBA00022737"/>
    </source>
</evidence>
<dbReference type="InterPro" id="IPR003439">
    <property type="entry name" value="ABC_transporter-like_ATP-bd"/>
</dbReference>
<dbReference type="AlphaFoldDB" id="A0A2W5EPF3"/>
<dbReference type="InterPro" id="IPR050611">
    <property type="entry name" value="ABCF"/>
</dbReference>
<dbReference type="PANTHER" id="PTHR19211:SF6">
    <property type="entry name" value="BLL7188 PROTEIN"/>
    <property type="match status" value="1"/>
</dbReference>
<evidence type="ECO:0000256" key="2">
    <source>
        <dbReference type="ARBA" id="ARBA00022741"/>
    </source>
</evidence>
<sequence length="319" mass="36260">SAGIRVYGGNYSFYKEQKSLELAALSDDVLEKEKAIRKAKEKERETAERQQKLDARGKGKQEKSGVARIMMNTLRNSAENSTAKLKDAHAQKIDGLQSELRELRALVPAIDQMKFQFDYSKLHKGKTLIHAENINYSFSEKRLWNTPLNFEIRSGVRIAINGSNGSGKTTLIQLLLAKLQATEGTISTFYNEVIYIDQDYSILQNDLSIYVQAEQFNSGHLQEHEVKIRLNRFLFHKEVWDKTCAQLSGGERMRLLLCCLTIQENAPDIIILDEPTNNLDIQNVEILTAAIKEYQGTLIVVSHDEIFKAEIGIKENIQL</sequence>
<gene>
    <name evidence="6" type="ORF">DI598_13740</name>
</gene>
<protein>
    <submittedName>
        <fullName evidence="6">ABC transporter ATP-binding protein</fullName>
    </submittedName>
</protein>
<dbReference type="InterPro" id="IPR027417">
    <property type="entry name" value="P-loop_NTPase"/>
</dbReference>
<evidence type="ECO:0000313" key="7">
    <source>
        <dbReference type="Proteomes" id="UP000249645"/>
    </source>
</evidence>
<feature type="region of interest" description="Disordered" evidence="4">
    <location>
        <begin position="36"/>
        <end position="64"/>
    </location>
</feature>
<dbReference type="PROSITE" id="PS00211">
    <property type="entry name" value="ABC_TRANSPORTER_1"/>
    <property type="match status" value="1"/>
</dbReference>
<evidence type="ECO:0000313" key="6">
    <source>
        <dbReference type="EMBL" id="PZP45138.1"/>
    </source>
</evidence>
<keyword evidence="3 6" id="KW-0067">ATP-binding</keyword>
<dbReference type="Gene3D" id="3.40.50.300">
    <property type="entry name" value="P-loop containing nucleotide triphosphate hydrolases"/>
    <property type="match status" value="1"/>
</dbReference>
<dbReference type="GO" id="GO:0016887">
    <property type="term" value="F:ATP hydrolysis activity"/>
    <property type="evidence" value="ECO:0007669"/>
    <property type="project" value="InterPro"/>
</dbReference>
<dbReference type="SMART" id="SM00382">
    <property type="entry name" value="AAA"/>
    <property type="match status" value="1"/>
</dbReference>
<evidence type="ECO:0000256" key="3">
    <source>
        <dbReference type="ARBA" id="ARBA00022840"/>
    </source>
</evidence>
<proteinExistence type="predicted"/>
<name>A0A2W5EPF3_9SPHI</name>
<accession>A0A2W5EPF3</accession>
<dbReference type="SUPFAM" id="SSF52540">
    <property type="entry name" value="P-loop containing nucleoside triphosphate hydrolases"/>
    <property type="match status" value="1"/>
</dbReference>
<dbReference type="InterPro" id="IPR017871">
    <property type="entry name" value="ABC_transporter-like_CS"/>
</dbReference>
<dbReference type="InterPro" id="IPR003593">
    <property type="entry name" value="AAA+_ATPase"/>
</dbReference>
<evidence type="ECO:0000259" key="5">
    <source>
        <dbReference type="PROSITE" id="PS50893"/>
    </source>
</evidence>
<dbReference type="PANTHER" id="PTHR19211">
    <property type="entry name" value="ATP-BINDING TRANSPORT PROTEIN-RELATED"/>
    <property type="match status" value="1"/>
</dbReference>
<dbReference type="Pfam" id="PF00005">
    <property type="entry name" value="ABC_tran"/>
    <property type="match status" value="1"/>
</dbReference>
<dbReference type="GO" id="GO:0005524">
    <property type="term" value="F:ATP binding"/>
    <property type="evidence" value="ECO:0007669"/>
    <property type="project" value="UniProtKB-KW"/>
</dbReference>
<comment type="caution">
    <text evidence="6">The sequence shown here is derived from an EMBL/GenBank/DDBJ whole genome shotgun (WGS) entry which is preliminary data.</text>
</comment>
<dbReference type="CDD" id="cd03221">
    <property type="entry name" value="ABCF_EF-3"/>
    <property type="match status" value="1"/>
</dbReference>
<dbReference type="PROSITE" id="PS50893">
    <property type="entry name" value="ABC_TRANSPORTER_2"/>
    <property type="match status" value="1"/>
</dbReference>
<feature type="non-terminal residue" evidence="6">
    <location>
        <position position="1"/>
    </location>
</feature>
<dbReference type="Proteomes" id="UP000249645">
    <property type="component" value="Unassembled WGS sequence"/>
</dbReference>
<organism evidence="6 7">
    <name type="scientific">Pseudopedobacter saltans</name>
    <dbReference type="NCBI Taxonomy" id="151895"/>
    <lineage>
        <taxon>Bacteria</taxon>
        <taxon>Pseudomonadati</taxon>
        <taxon>Bacteroidota</taxon>
        <taxon>Sphingobacteriia</taxon>
        <taxon>Sphingobacteriales</taxon>
        <taxon>Sphingobacteriaceae</taxon>
        <taxon>Pseudopedobacter</taxon>
    </lineage>
</organism>